<evidence type="ECO:0000256" key="9">
    <source>
        <dbReference type="ARBA" id="ARBA00023136"/>
    </source>
</evidence>
<keyword evidence="6" id="KW-0408">Iron</keyword>
<name>A0ABT0A5M6_9GAMM</name>
<evidence type="ECO:0000259" key="16">
    <source>
        <dbReference type="Pfam" id="PF07715"/>
    </source>
</evidence>
<comment type="caution">
    <text evidence="17">The sequence shown here is derived from an EMBL/GenBank/DDBJ whole genome shotgun (WGS) entry which is preliminary data.</text>
</comment>
<comment type="similarity">
    <text evidence="11 12">Belongs to the TonB-dependent receptor family.</text>
</comment>
<dbReference type="PROSITE" id="PS52016">
    <property type="entry name" value="TONB_DEPENDENT_REC_3"/>
    <property type="match status" value="1"/>
</dbReference>
<feature type="region of interest" description="Disordered" evidence="13">
    <location>
        <begin position="30"/>
        <end position="70"/>
    </location>
</feature>
<organism evidence="17 18">
    <name type="scientific">Cognatiluteimonas sedimenti</name>
    <dbReference type="NCBI Taxonomy" id="2927791"/>
    <lineage>
        <taxon>Bacteria</taxon>
        <taxon>Pseudomonadati</taxon>
        <taxon>Pseudomonadota</taxon>
        <taxon>Gammaproteobacteria</taxon>
        <taxon>Lysobacterales</taxon>
        <taxon>Lysobacteraceae</taxon>
        <taxon>Cognatiluteimonas</taxon>
    </lineage>
</organism>
<sequence length="787" mass="85933">MTKLRRPSPRLLALAIAALLPCTALAQSEAAQSETASAEATPPEAPPAAGQPAQETPPVEPQRTTAEPVTLGAVQVTAERRAEDIQDVPMAITTVDGEKLQVLTAGGDDIRLLSGRLPSLNIESSYGRSFPRFYVRGLGNSDFDLNASQPVSLVYDDVVQENPILKGFPMFDMDSVEMYRGPQGTLFGRNSPAGVIRFSSARPQQEFGGYGRISYGSYGTANVEGALTGALSQTVSARFSLLHQRRENWVDNTNNGPGDDLEGYRDTAARLQFLFNPSETFEALANVHMRKLDGTARVFRAGAIAPGSNDIADGIERDKVSVDAANEQNLSQVGASLRMRWDLGRTTLHSITGYESVTDYYSRGDIDGGSIYTFPPDQPNEALFPAESADGLPSHRQLSQEFRLESNEWGRFDWQAGLFWFDEKIDIDSFSYDGFGGPQNGYARQHQDNTAWAVFASGDYDVSESFSLRGGLRYTKDEKDFVAERVQGPFGSGPIAPISVSPSDDDVSWDLSAIYKVSDATNVYARVARGFRAPSVQGRLMFADASLPADELVTVGKTETVLSWEAGIKSQLWDNRVRLGFALFRYTVDDQQLTAVGGEANIARLVNADKVDGQGAELDLEAYLTPNLLVTLGASYNDTKIDDPNLAVIGCALDLCQVRNPPATGTVRTDDFLIDGNPLPQAPKHVYNFTARYGIPLGEGELFAYTDWAHRSEASFFLYDSVSFRSQPTTEGGLRVGYNWSDGDYELALFGRNITDEVTAVSGIDFNNLTGMLNEPRTWGLEFSAKF</sequence>
<dbReference type="InterPro" id="IPR039426">
    <property type="entry name" value="TonB-dep_rcpt-like"/>
</dbReference>
<dbReference type="InterPro" id="IPR036942">
    <property type="entry name" value="Beta-barrel_TonB_sf"/>
</dbReference>
<keyword evidence="9 11" id="KW-0472">Membrane</keyword>
<dbReference type="PANTHER" id="PTHR32552:SF81">
    <property type="entry name" value="TONB-DEPENDENT OUTER MEMBRANE RECEPTOR"/>
    <property type="match status" value="1"/>
</dbReference>
<evidence type="ECO:0000256" key="12">
    <source>
        <dbReference type="RuleBase" id="RU003357"/>
    </source>
</evidence>
<evidence type="ECO:0000256" key="13">
    <source>
        <dbReference type="SAM" id="MobiDB-lite"/>
    </source>
</evidence>
<evidence type="ECO:0000256" key="2">
    <source>
        <dbReference type="ARBA" id="ARBA00022448"/>
    </source>
</evidence>
<dbReference type="RefSeq" id="WP_243321583.1">
    <property type="nucleotide sequence ID" value="NZ_JALGCL010000003.1"/>
</dbReference>
<evidence type="ECO:0000256" key="1">
    <source>
        <dbReference type="ARBA" id="ARBA00004571"/>
    </source>
</evidence>
<dbReference type="InterPro" id="IPR000531">
    <property type="entry name" value="Beta-barrel_TonB"/>
</dbReference>
<protein>
    <submittedName>
        <fullName evidence="17">TonB-dependent receptor</fullName>
    </submittedName>
</protein>
<keyword evidence="4" id="KW-0410">Iron transport</keyword>
<evidence type="ECO:0000256" key="6">
    <source>
        <dbReference type="ARBA" id="ARBA00023004"/>
    </source>
</evidence>
<keyword evidence="3 11" id="KW-1134">Transmembrane beta strand</keyword>
<evidence type="ECO:0000256" key="8">
    <source>
        <dbReference type="ARBA" id="ARBA00023077"/>
    </source>
</evidence>
<keyword evidence="10 11" id="KW-0998">Cell outer membrane</keyword>
<dbReference type="Pfam" id="PF00593">
    <property type="entry name" value="TonB_dep_Rec_b-barrel"/>
    <property type="match status" value="1"/>
</dbReference>
<reference evidence="17 18" key="1">
    <citation type="submission" date="2022-03" db="EMBL/GenBank/DDBJ databases">
        <title>Luteimonas soily sp. nov., a novel bacterium isolated from the soil.</title>
        <authorList>
            <person name="Zhang X."/>
        </authorList>
    </citation>
    <scope>NUCLEOTIDE SEQUENCE [LARGE SCALE GENOMIC DNA]</scope>
    <source>
        <strain evidence="17 18">50</strain>
    </source>
</reference>
<keyword evidence="14" id="KW-0732">Signal</keyword>
<dbReference type="Pfam" id="PF07715">
    <property type="entry name" value="Plug"/>
    <property type="match status" value="1"/>
</dbReference>
<comment type="subcellular location">
    <subcellularLocation>
        <location evidence="1 11">Cell outer membrane</location>
        <topology evidence="1 11">Multi-pass membrane protein</topology>
    </subcellularLocation>
</comment>
<dbReference type="EMBL" id="JALGCL010000003">
    <property type="protein sequence ID" value="MCJ0826272.1"/>
    <property type="molecule type" value="Genomic_DNA"/>
</dbReference>
<proteinExistence type="inferred from homology"/>
<evidence type="ECO:0000256" key="3">
    <source>
        <dbReference type="ARBA" id="ARBA00022452"/>
    </source>
</evidence>
<keyword evidence="17" id="KW-0675">Receptor</keyword>
<keyword evidence="8 12" id="KW-0798">TonB box</keyword>
<evidence type="ECO:0000256" key="10">
    <source>
        <dbReference type="ARBA" id="ARBA00023237"/>
    </source>
</evidence>
<evidence type="ECO:0000256" key="7">
    <source>
        <dbReference type="ARBA" id="ARBA00023065"/>
    </source>
</evidence>
<evidence type="ECO:0000256" key="14">
    <source>
        <dbReference type="SAM" id="SignalP"/>
    </source>
</evidence>
<evidence type="ECO:0000256" key="5">
    <source>
        <dbReference type="ARBA" id="ARBA00022692"/>
    </source>
</evidence>
<keyword evidence="5 11" id="KW-0812">Transmembrane</keyword>
<feature type="domain" description="TonB-dependent receptor-like beta-barrel" evidence="15">
    <location>
        <begin position="326"/>
        <end position="698"/>
    </location>
</feature>
<evidence type="ECO:0000256" key="11">
    <source>
        <dbReference type="PROSITE-ProRule" id="PRU01360"/>
    </source>
</evidence>
<evidence type="ECO:0000313" key="17">
    <source>
        <dbReference type="EMBL" id="MCJ0826272.1"/>
    </source>
</evidence>
<dbReference type="SUPFAM" id="SSF56935">
    <property type="entry name" value="Porins"/>
    <property type="match status" value="1"/>
</dbReference>
<keyword evidence="2 11" id="KW-0813">Transport</keyword>
<dbReference type="PANTHER" id="PTHR32552">
    <property type="entry name" value="FERRICHROME IRON RECEPTOR-RELATED"/>
    <property type="match status" value="1"/>
</dbReference>
<evidence type="ECO:0000256" key="4">
    <source>
        <dbReference type="ARBA" id="ARBA00022496"/>
    </source>
</evidence>
<accession>A0ABT0A5M6</accession>
<feature type="domain" description="TonB-dependent receptor plug" evidence="16">
    <location>
        <begin position="85"/>
        <end position="195"/>
    </location>
</feature>
<keyword evidence="7" id="KW-0406">Ion transport</keyword>
<evidence type="ECO:0000313" key="18">
    <source>
        <dbReference type="Proteomes" id="UP001165423"/>
    </source>
</evidence>
<feature type="chain" id="PRO_5046939109" evidence="14">
    <location>
        <begin position="27"/>
        <end position="787"/>
    </location>
</feature>
<dbReference type="Gene3D" id="2.40.170.20">
    <property type="entry name" value="TonB-dependent receptor, beta-barrel domain"/>
    <property type="match status" value="1"/>
</dbReference>
<dbReference type="Proteomes" id="UP001165423">
    <property type="component" value="Unassembled WGS sequence"/>
</dbReference>
<feature type="signal peptide" evidence="14">
    <location>
        <begin position="1"/>
        <end position="26"/>
    </location>
</feature>
<keyword evidence="18" id="KW-1185">Reference proteome</keyword>
<evidence type="ECO:0000259" key="15">
    <source>
        <dbReference type="Pfam" id="PF00593"/>
    </source>
</evidence>
<dbReference type="InterPro" id="IPR012910">
    <property type="entry name" value="Plug_dom"/>
</dbReference>
<gene>
    <name evidence="17" type="ORF">MQC88_09980</name>
</gene>
<feature type="compositionally biased region" description="Low complexity" evidence="13">
    <location>
        <begin position="30"/>
        <end position="57"/>
    </location>
</feature>